<dbReference type="Proteomes" id="UP000655751">
    <property type="component" value="Unassembled WGS sequence"/>
</dbReference>
<keyword evidence="2" id="KW-0560">Oxidoreductase</keyword>
<evidence type="ECO:0000256" key="1">
    <source>
        <dbReference type="ARBA" id="ARBA00009986"/>
    </source>
</evidence>
<dbReference type="InterPro" id="IPR016162">
    <property type="entry name" value="Ald_DH_N"/>
</dbReference>
<dbReference type="PANTHER" id="PTHR43111">
    <property type="entry name" value="ALDEHYDE DEHYDROGENASE B-RELATED"/>
    <property type="match status" value="1"/>
</dbReference>
<dbReference type="GO" id="GO:0016491">
    <property type="term" value="F:oxidoreductase activity"/>
    <property type="evidence" value="ECO:0007669"/>
    <property type="project" value="UniProtKB-KW"/>
</dbReference>
<feature type="domain" description="Aldehyde dehydrogenase" evidence="3">
    <location>
        <begin position="34"/>
        <end position="180"/>
    </location>
</feature>
<protein>
    <submittedName>
        <fullName evidence="4">Aldehyde dehydrogenase family protein</fullName>
    </submittedName>
</protein>
<keyword evidence="5" id="KW-1185">Reference proteome</keyword>
<feature type="non-terminal residue" evidence="4">
    <location>
        <position position="180"/>
    </location>
</feature>
<evidence type="ECO:0000313" key="5">
    <source>
        <dbReference type="Proteomes" id="UP000655751"/>
    </source>
</evidence>
<dbReference type="RefSeq" id="WP_196153096.1">
    <property type="nucleotide sequence ID" value="NZ_JADMLG010000018.1"/>
</dbReference>
<dbReference type="AlphaFoldDB" id="A0A931N6B4"/>
<comment type="similarity">
    <text evidence="1">Belongs to the aldehyde dehydrogenase family.</text>
</comment>
<evidence type="ECO:0000259" key="3">
    <source>
        <dbReference type="Pfam" id="PF00171"/>
    </source>
</evidence>
<dbReference type="Pfam" id="PF00171">
    <property type="entry name" value="Aldedh"/>
    <property type="match status" value="1"/>
</dbReference>
<evidence type="ECO:0000313" key="4">
    <source>
        <dbReference type="EMBL" id="MBH0780784.1"/>
    </source>
</evidence>
<comment type="caution">
    <text evidence="4">The sequence shown here is derived from an EMBL/GenBank/DDBJ whole genome shotgun (WGS) entry which is preliminary data.</text>
</comment>
<dbReference type="Gene3D" id="3.40.605.10">
    <property type="entry name" value="Aldehyde Dehydrogenase, Chain A, domain 1"/>
    <property type="match status" value="1"/>
</dbReference>
<dbReference type="PANTHER" id="PTHR43111:SF1">
    <property type="entry name" value="ALDEHYDE DEHYDROGENASE B-RELATED"/>
    <property type="match status" value="1"/>
</dbReference>
<accession>A0A931N6B4</accession>
<name>A0A931N6B4_9NOCA</name>
<gene>
    <name evidence="4" type="ORF">IT779_31390</name>
</gene>
<reference evidence="4" key="1">
    <citation type="submission" date="2020-11" db="EMBL/GenBank/DDBJ databases">
        <title>Nocardia NEAU-351.nov., a novel actinomycete isolated from the cow dung.</title>
        <authorList>
            <person name="Zhang X."/>
        </authorList>
    </citation>
    <scope>NUCLEOTIDE SEQUENCE</scope>
    <source>
        <strain evidence="4">NEAU-351</strain>
    </source>
</reference>
<proteinExistence type="inferred from homology"/>
<dbReference type="SUPFAM" id="SSF53720">
    <property type="entry name" value="ALDH-like"/>
    <property type="match status" value="1"/>
</dbReference>
<dbReference type="EMBL" id="JADMLG010000018">
    <property type="protein sequence ID" value="MBH0780784.1"/>
    <property type="molecule type" value="Genomic_DNA"/>
</dbReference>
<dbReference type="InterPro" id="IPR015590">
    <property type="entry name" value="Aldehyde_DH_dom"/>
</dbReference>
<dbReference type="InterPro" id="IPR016161">
    <property type="entry name" value="Ald_DH/histidinol_DH"/>
</dbReference>
<sequence>MIYAKPGTDSAIVAFATRYDNFIGGDWAAPIEGRYFDNPSPVDGEIFCSVARSTAADIDMALEAAHRAADSWGRTAPTERANILNKIADRIENSLEPLAVAETWENGKPVRETLAADIPLAVDHFRYFAGAIRAQEGGISQIDADTIAYHFHEPLGVVGQIIPWNFPILMATWKLAPALA</sequence>
<evidence type="ECO:0000256" key="2">
    <source>
        <dbReference type="ARBA" id="ARBA00023002"/>
    </source>
</evidence>
<organism evidence="4 5">
    <name type="scientific">Nocardia bovistercoris</name>
    <dbReference type="NCBI Taxonomy" id="2785916"/>
    <lineage>
        <taxon>Bacteria</taxon>
        <taxon>Bacillati</taxon>
        <taxon>Actinomycetota</taxon>
        <taxon>Actinomycetes</taxon>
        <taxon>Mycobacteriales</taxon>
        <taxon>Nocardiaceae</taxon>
        <taxon>Nocardia</taxon>
    </lineage>
</organism>